<evidence type="ECO:0000313" key="3">
    <source>
        <dbReference type="EMBL" id="TBT94931.1"/>
    </source>
</evidence>
<accession>A0A4V2JT51</accession>
<dbReference type="InterPro" id="IPR011330">
    <property type="entry name" value="Glyco_hydro/deAcase_b/a-brl"/>
</dbReference>
<dbReference type="Gene3D" id="3.20.20.370">
    <property type="entry name" value="Glycoside hydrolase/deacetylase"/>
    <property type="match status" value="1"/>
</dbReference>
<keyword evidence="2" id="KW-0732">Signal</keyword>
<dbReference type="RefSeq" id="WP_131172020.1">
    <property type="nucleotide sequence ID" value="NZ_FXTL01000007.1"/>
</dbReference>
<dbReference type="OrthoDB" id="438898at2"/>
<dbReference type="PANTHER" id="PTHR45985">
    <property type="match status" value="1"/>
</dbReference>
<dbReference type="PANTHER" id="PTHR45985:SF3">
    <property type="entry name" value="CHITIN DEACETYLASE-LIKE 4"/>
    <property type="match status" value="1"/>
</dbReference>
<name>A0A4V2JT51_PROTD</name>
<dbReference type="AlphaFoldDB" id="A0A4V2JT51"/>
<sequence>MLHRRALMGLGLATSAAGLAACTAPGAPVVTTPSTASGSTSAAASSTSTSAKPSQTTPAATASDGAWGEPDVKLGDPIGDGSQAPSPDPQPFQREIKKLAKGEKPPQFVVFSWDGVSGDENRVQAYIKAAHEVQGTQTMFLSGLYFLPQSKKTEYHPPKRKPGASDIPYMSDLTVRRTIENAAMAWKYGNEMGTHFNGHFDGGAKTWTSDDWEVELNEAIKLVTHWRTNTGWTDIDPLPFDYTKELVGARTPLLAGAATLMPIAKKHGFRYDSSGVRKKGWPVKNSYGIYDMSMFAVPFRTGSSLPMDYNYYFTQAGGKNTGTPAQRATWQAEHLDSLRAGLKMCMSTNRAPLIIGNHLSPWLGGIYQQNLLKLMTEFGKTPGVQLVSFRWLCDWLDAQDPEVLADLQKS</sequence>
<feature type="signal peptide" evidence="2">
    <location>
        <begin position="1"/>
        <end position="20"/>
    </location>
</feature>
<dbReference type="EMBL" id="SDMR01000008">
    <property type="protein sequence ID" value="TBT94931.1"/>
    <property type="molecule type" value="Genomic_DNA"/>
</dbReference>
<feature type="chain" id="PRO_5039670513" description="Polysaccharide deacetylase" evidence="2">
    <location>
        <begin position="21"/>
        <end position="410"/>
    </location>
</feature>
<dbReference type="InterPro" id="IPR052740">
    <property type="entry name" value="CE4"/>
</dbReference>
<comment type="caution">
    <text evidence="3">The sequence shown here is derived from an EMBL/GenBank/DDBJ whole genome shotgun (WGS) entry which is preliminary data.</text>
</comment>
<reference evidence="3 4" key="1">
    <citation type="submission" date="2019-01" db="EMBL/GenBank/DDBJ databases">
        <title>Lactibacter flavus gen. nov., sp. nov., a novel bacterium of the family Propionibacteriaceae isolated from raw milk and dairy products.</title>
        <authorList>
            <person name="Huptas C."/>
            <person name="Wenning M."/>
            <person name="Breitenwieser F."/>
            <person name="Doll E."/>
            <person name="Von Neubeck M."/>
            <person name="Busse H.-J."/>
            <person name="Scherer S."/>
        </authorList>
    </citation>
    <scope>NUCLEOTIDE SEQUENCE [LARGE SCALE GENOMIC DNA]</scope>
    <source>
        <strain evidence="3 4">DSM 22130</strain>
    </source>
</reference>
<feature type="region of interest" description="Disordered" evidence="1">
    <location>
        <begin position="28"/>
        <end position="92"/>
    </location>
</feature>
<evidence type="ECO:0000256" key="2">
    <source>
        <dbReference type="SAM" id="SignalP"/>
    </source>
</evidence>
<gene>
    <name evidence="3" type="ORF">ET996_07910</name>
</gene>
<evidence type="ECO:0000256" key="1">
    <source>
        <dbReference type="SAM" id="MobiDB-lite"/>
    </source>
</evidence>
<organism evidence="3 4">
    <name type="scientific">Propioniciclava tarda</name>
    <dbReference type="NCBI Taxonomy" id="433330"/>
    <lineage>
        <taxon>Bacteria</taxon>
        <taxon>Bacillati</taxon>
        <taxon>Actinomycetota</taxon>
        <taxon>Actinomycetes</taxon>
        <taxon>Propionibacteriales</taxon>
        <taxon>Propionibacteriaceae</taxon>
        <taxon>Propioniciclava</taxon>
    </lineage>
</organism>
<dbReference type="Proteomes" id="UP000291933">
    <property type="component" value="Unassembled WGS sequence"/>
</dbReference>
<dbReference type="PROSITE" id="PS51257">
    <property type="entry name" value="PROKAR_LIPOPROTEIN"/>
    <property type="match status" value="1"/>
</dbReference>
<feature type="compositionally biased region" description="Low complexity" evidence="1">
    <location>
        <begin position="28"/>
        <end position="63"/>
    </location>
</feature>
<dbReference type="GO" id="GO:0005975">
    <property type="term" value="P:carbohydrate metabolic process"/>
    <property type="evidence" value="ECO:0007669"/>
    <property type="project" value="InterPro"/>
</dbReference>
<proteinExistence type="predicted"/>
<evidence type="ECO:0008006" key="5">
    <source>
        <dbReference type="Google" id="ProtNLM"/>
    </source>
</evidence>
<keyword evidence="4" id="KW-1185">Reference proteome</keyword>
<evidence type="ECO:0000313" key="4">
    <source>
        <dbReference type="Proteomes" id="UP000291933"/>
    </source>
</evidence>
<dbReference type="SUPFAM" id="SSF88713">
    <property type="entry name" value="Glycoside hydrolase/deacetylase"/>
    <property type="match status" value="1"/>
</dbReference>
<protein>
    <recommendedName>
        <fullName evidence="5">Polysaccharide deacetylase</fullName>
    </recommendedName>
</protein>